<dbReference type="PANTHER" id="PTHR44942:SF4">
    <property type="entry name" value="METHYLTRANSFERASE TYPE 11 DOMAIN-CONTAINING PROTEIN"/>
    <property type="match status" value="1"/>
</dbReference>
<dbReference type="Pfam" id="PF13649">
    <property type="entry name" value="Methyltransf_25"/>
    <property type="match status" value="1"/>
</dbReference>
<protein>
    <submittedName>
        <fullName evidence="4">Methyltransferase</fullName>
    </submittedName>
</protein>
<evidence type="ECO:0000313" key="4">
    <source>
        <dbReference type="EMBL" id="AOX02929.1"/>
    </source>
</evidence>
<dbReference type="SUPFAM" id="SSF53335">
    <property type="entry name" value="S-adenosyl-L-methionine-dependent methyltransferases"/>
    <property type="match status" value="1"/>
</dbReference>
<dbReference type="RefSeq" id="WP_070395323.1">
    <property type="nucleotide sequence ID" value="NZ_CP017599.1"/>
</dbReference>
<dbReference type="PANTHER" id="PTHR44942">
    <property type="entry name" value="METHYLTRANSF_11 DOMAIN-CONTAINING PROTEIN"/>
    <property type="match status" value="1"/>
</dbReference>
<organism evidence="4 5">
    <name type="scientific">Moorena producens PAL-8-15-08-1</name>
    <dbReference type="NCBI Taxonomy" id="1458985"/>
    <lineage>
        <taxon>Bacteria</taxon>
        <taxon>Bacillati</taxon>
        <taxon>Cyanobacteriota</taxon>
        <taxon>Cyanophyceae</taxon>
        <taxon>Coleofasciculales</taxon>
        <taxon>Coleofasciculaceae</taxon>
        <taxon>Moorena</taxon>
    </lineage>
</organism>
<dbReference type="CDD" id="cd02440">
    <property type="entry name" value="AdoMet_MTases"/>
    <property type="match status" value="1"/>
</dbReference>
<dbReference type="Proteomes" id="UP000177870">
    <property type="component" value="Chromosome"/>
</dbReference>
<dbReference type="EMBL" id="CP017599">
    <property type="protein sequence ID" value="AOX02929.1"/>
    <property type="molecule type" value="Genomic_DNA"/>
</dbReference>
<proteinExistence type="predicted"/>
<evidence type="ECO:0000259" key="3">
    <source>
        <dbReference type="Pfam" id="PF13649"/>
    </source>
</evidence>
<keyword evidence="1 4" id="KW-0489">Methyltransferase</keyword>
<feature type="domain" description="Methyltransferase" evidence="3">
    <location>
        <begin position="61"/>
        <end position="151"/>
    </location>
</feature>
<dbReference type="InterPro" id="IPR051052">
    <property type="entry name" value="Diverse_substrate_MTase"/>
</dbReference>
<accession>A0A1D8TZ44</accession>
<dbReference type="GO" id="GO:0008168">
    <property type="term" value="F:methyltransferase activity"/>
    <property type="evidence" value="ECO:0007669"/>
    <property type="project" value="UniProtKB-KW"/>
</dbReference>
<dbReference type="InterPro" id="IPR029063">
    <property type="entry name" value="SAM-dependent_MTases_sf"/>
</dbReference>
<dbReference type="GO" id="GO:0032259">
    <property type="term" value="P:methylation"/>
    <property type="evidence" value="ECO:0007669"/>
    <property type="project" value="UniProtKB-KW"/>
</dbReference>
<sequence>MQDLSQDGNWFKLVADIRTSQQNKTWFNSVADAYNRTRPTYPQTIVDRAVELAKLPDDATILEIGCGPGTVTTAFGELGFRMVCIEPSESACQLAQQNCAQYSNVEIKNTTFEEWELESQRFDGIIAATAFHWVAPGSGYAKVNAALKQNGVLIILWNTRPHPQPEVYQMLDEVYQIHAPSLRRYAEDTKTQLEKLNEFVEKVIDSGYFYDCKSEYVLCEPTYSIDDYLALLSTYSTYINLESQQKNSLFAGLRETLEKNCGNRIQLSYVSAFWILQKG</sequence>
<dbReference type="STRING" id="1458985.BJP34_28920"/>
<name>A0A1D8TZ44_9CYAN</name>
<evidence type="ECO:0000256" key="2">
    <source>
        <dbReference type="ARBA" id="ARBA00022679"/>
    </source>
</evidence>
<dbReference type="InterPro" id="IPR041698">
    <property type="entry name" value="Methyltransf_25"/>
</dbReference>
<keyword evidence="2 4" id="KW-0808">Transferase</keyword>
<reference evidence="5" key="1">
    <citation type="submission" date="2016-10" db="EMBL/GenBank/DDBJ databases">
        <title>Comparative genomics uncovers the prolific and rare metabolic potential of the cyanobacterial genus Moorea.</title>
        <authorList>
            <person name="Leao T."/>
            <person name="Castelao G."/>
            <person name="Korobeynikov A."/>
            <person name="Monroe E.A."/>
            <person name="Podell S."/>
            <person name="Glukhov E."/>
            <person name="Allen E."/>
            <person name="Gerwick W.H."/>
            <person name="Gerwick L."/>
        </authorList>
    </citation>
    <scope>NUCLEOTIDE SEQUENCE [LARGE SCALE GENOMIC DNA]</scope>
    <source>
        <strain evidence="5">PAL-8-15-08-1</strain>
    </source>
</reference>
<gene>
    <name evidence="4" type="ORF">BJP34_28920</name>
</gene>
<dbReference type="KEGG" id="mpro:BJP34_28920"/>
<evidence type="ECO:0000256" key="1">
    <source>
        <dbReference type="ARBA" id="ARBA00022603"/>
    </source>
</evidence>
<evidence type="ECO:0000313" key="5">
    <source>
        <dbReference type="Proteomes" id="UP000177870"/>
    </source>
</evidence>
<dbReference type="AlphaFoldDB" id="A0A1D8TZ44"/>
<dbReference type="OrthoDB" id="9797252at2"/>
<dbReference type="Gene3D" id="3.40.50.150">
    <property type="entry name" value="Vaccinia Virus protein VP39"/>
    <property type="match status" value="1"/>
</dbReference>